<gene>
    <name evidence="3" type="ORF">Lade_1720</name>
    <name evidence="4" type="ORF">NCTC12735_01231</name>
</gene>
<evidence type="ECO:0000313" key="3">
    <source>
        <dbReference type="EMBL" id="KTC64913.1"/>
    </source>
</evidence>
<keyword evidence="5" id="KW-1185">Reference proteome</keyword>
<dbReference type="EMBL" id="LNKA01000016">
    <property type="protein sequence ID" value="KTC64913.1"/>
    <property type="molecule type" value="Genomic_DNA"/>
</dbReference>
<reference evidence="4 6" key="2">
    <citation type="submission" date="2018-12" db="EMBL/GenBank/DDBJ databases">
        <authorList>
            <consortium name="Pathogen Informatics"/>
        </authorList>
    </citation>
    <scope>NUCLEOTIDE SEQUENCE [LARGE SCALE GENOMIC DNA]</scope>
    <source>
        <strain evidence="4 6">NCTC12735</strain>
        <plasmid evidence="6">19</plasmid>
    </source>
</reference>
<keyword evidence="2" id="KW-0812">Transmembrane</keyword>
<dbReference type="STRING" id="45056.Lade_1720"/>
<proteinExistence type="predicted"/>
<sequence length="270" mass="30974">MEPVAIAIIGTVVFGAVTALSVFIRQILLSRDKNLNDKAQHRALAQETRELEKLRKQLESGKRYDSHYQVLGVNKEAIQYIDQKIEEILSKKMALITRYTQVVAKESSAIIDGAHNQERKVACDLLKQEIDQEIKFYDSELQQLQARRSAIWDAHGELLGYLTDQEKSRNQILDTIYQSHSNVLEKIYLRHNEIAEHIATKSIDAGTDSFKIITSPLRMLLDFFRSRNISPDRAVEEIEARKKVQNAEADINEAKDEIEKENEKTPELSI</sequence>
<keyword evidence="2" id="KW-0472">Membrane</keyword>
<name>A0A0W0R1E4_9GAMM</name>
<dbReference type="KEGG" id="ladl:NCTC12735_01231"/>
<dbReference type="EMBL" id="LR134428">
    <property type="protein sequence ID" value="VEH85596.1"/>
    <property type="molecule type" value="Genomic_DNA"/>
</dbReference>
<dbReference type="PATRIC" id="fig|45056.6.peg.1776"/>
<dbReference type="RefSeq" id="WP_058462794.1">
    <property type="nucleotide sequence ID" value="NZ_CAAAHS010000011.1"/>
</dbReference>
<feature type="region of interest" description="Disordered" evidence="1">
    <location>
        <begin position="246"/>
        <end position="270"/>
    </location>
</feature>
<organism evidence="3 5">
    <name type="scientific">Legionella adelaidensis</name>
    <dbReference type="NCBI Taxonomy" id="45056"/>
    <lineage>
        <taxon>Bacteria</taxon>
        <taxon>Pseudomonadati</taxon>
        <taxon>Pseudomonadota</taxon>
        <taxon>Gammaproteobacteria</taxon>
        <taxon>Legionellales</taxon>
        <taxon>Legionellaceae</taxon>
        <taxon>Legionella</taxon>
    </lineage>
</organism>
<evidence type="ECO:0000313" key="5">
    <source>
        <dbReference type="Proteomes" id="UP000054859"/>
    </source>
</evidence>
<dbReference type="AlphaFoldDB" id="A0A0W0R1E4"/>
<feature type="compositionally biased region" description="Basic and acidic residues" evidence="1">
    <location>
        <begin position="252"/>
        <end position="270"/>
    </location>
</feature>
<evidence type="ECO:0000313" key="6">
    <source>
        <dbReference type="Proteomes" id="UP000281170"/>
    </source>
</evidence>
<feature type="transmembrane region" description="Helical" evidence="2">
    <location>
        <begin position="6"/>
        <end position="28"/>
    </location>
</feature>
<reference evidence="3 5" key="1">
    <citation type="submission" date="2015-11" db="EMBL/GenBank/DDBJ databases">
        <title>Identification of large and diverse effector repertoires of 38 Legionella species.</title>
        <authorList>
            <person name="Burstein D."/>
            <person name="Amaro F."/>
            <person name="Zusman T."/>
            <person name="Lifshitz Z."/>
            <person name="Cohen O."/>
            <person name="Gilbert J.A."/>
            <person name="Pupko T."/>
            <person name="Shuman H.A."/>
            <person name="Segal G."/>
        </authorList>
    </citation>
    <scope>NUCLEOTIDE SEQUENCE [LARGE SCALE GENOMIC DNA]</scope>
    <source>
        <strain evidence="3 5">1762-AUS-E</strain>
    </source>
</reference>
<evidence type="ECO:0000313" key="4">
    <source>
        <dbReference type="EMBL" id="VEH85596.1"/>
    </source>
</evidence>
<keyword evidence="4" id="KW-0614">Plasmid</keyword>
<dbReference type="OrthoDB" id="5650710at2"/>
<geneLocation type="plasmid" evidence="4 6">
    <name>19</name>
</geneLocation>
<dbReference type="Proteomes" id="UP000054859">
    <property type="component" value="Unassembled WGS sequence"/>
</dbReference>
<evidence type="ECO:0000256" key="2">
    <source>
        <dbReference type="SAM" id="Phobius"/>
    </source>
</evidence>
<dbReference type="Proteomes" id="UP000281170">
    <property type="component" value="Plasmid 19"/>
</dbReference>
<keyword evidence="2" id="KW-1133">Transmembrane helix</keyword>
<protein>
    <submittedName>
        <fullName evidence="3">Uncharacterized protein</fullName>
    </submittedName>
</protein>
<accession>A0A0W0R1E4</accession>
<evidence type="ECO:0000256" key="1">
    <source>
        <dbReference type="SAM" id="MobiDB-lite"/>
    </source>
</evidence>